<dbReference type="InterPro" id="IPR014043">
    <property type="entry name" value="Acyl_transferase_dom"/>
</dbReference>
<dbReference type="Pfam" id="PF00698">
    <property type="entry name" value="Acyl_transf_1"/>
    <property type="match status" value="1"/>
</dbReference>
<dbReference type="SUPFAM" id="SSF53901">
    <property type="entry name" value="Thiolase-like"/>
    <property type="match status" value="1"/>
</dbReference>
<dbReference type="InterPro" id="IPR001227">
    <property type="entry name" value="Ac_transferase_dom_sf"/>
</dbReference>
<dbReference type="Gene3D" id="3.30.70.3290">
    <property type="match status" value="1"/>
</dbReference>
<dbReference type="SUPFAM" id="SSF47336">
    <property type="entry name" value="ACP-like"/>
    <property type="match status" value="1"/>
</dbReference>
<dbReference type="InterPro" id="IPR050091">
    <property type="entry name" value="PKS_NRPS_Biosynth_Enz"/>
</dbReference>
<dbReference type="InterPro" id="IPR014030">
    <property type="entry name" value="Ketoacyl_synth_N"/>
</dbReference>
<dbReference type="Pfam" id="PF02801">
    <property type="entry name" value="Ketoacyl-synt_C"/>
    <property type="match status" value="1"/>
</dbReference>
<accession>A0ABW6UI29</accession>
<evidence type="ECO:0000259" key="9">
    <source>
        <dbReference type="PROSITE" id="PS52004"/>
    </source>
</evidence>
<dbReference type="SMART" id="SM00825">
    <property type="entry name" value="PKS_KS"/>
    <property type="match status" value="1"/>
</dbReference>
<keyword evidence="3" id="KW-0808">Transferase</keyword>
<evidence type="ECO:0000256" key="5">
    <source>
        <dbReference type="ARBA" id="ARBA00023268"/>
    </source>
</evidence>
<dbReference type="Gene3D" id="3.40.366.10">
    <property type="entry name" value="Malonyl-Coenzyme A Acyl Carrier Protein, domain 2"/>
    <property type="match status" value="1"/>
</dbReference>
<feature type="compositionally biased region" description="Low complexity" evidence="7">
    <location>
        <begin position="948"/>
        <end position="964"/>
    </location>
</feature>
<protein>
    <submittedName>
        <fullName evidence="10">Type I polyketide synthase</fullName>
    </submittedName>
</protein>
<keyword evidence="11" id="KW-1185">Reference proteome</keyword>
<feature type="domain" description="Ketosynthase family 3 (KS3)" evidence="9">
    <location>
        <begin position="7"/>
        <end position="420"/>
    </location>
</feature>
<dbReference type="PROSITE" id="PS52004">
    <property type="entry name" value="KS3_2"/>
    <property type="match status" value="1"/>
</dbReference>
<feature type="region of interest" description="Disordered" evidence="7">
    <location>
        <begin position="462"/>
        <end position="499"/>
    </location>
</feature>
<keyword evidence="4" id="KW-0045">Antibiotic biosynthesis</keyword>
<dbReference type="PROSITE" id="PS50075">
    <property type="entry name" value="CARRIER"/>
    <property type="match status" value="1"/>
</dbReference>
<dbReference type="SMART" id="SM00823">
    <property type="entry name" value="PKS_PP"/>
    <property type="match status" value="1"/>
</dbReference>
<dbReference type="Gene3D" id="3.40.47.10">
    <property type="match status" value="1"/>
</dbReference>
<dbReference type="PANTHER" id="PTHR43775">
    <property type="entry name" value="FATTY ACID SYNTHASE"/>
    <property type="match status" value="1"/>
</dbReference>
<feature type="compositionally biased region" description="Pro residues" evidence="7">
    <location>
        <begin position="481"/>
        <end position="497"/>
    </location>
</feature>
<dbReference type="InterPro" id="IPR020806">
    <property type="entry name" value="PKS_PP-bd"/>
</dbReference>
<dbReference type="CDD" id="cd00833">
    <property type="entry name" value="PKS"/>
    <property type="match status" value="1"/>
</dbReference>
<dbReference type="InterPro" id="IPR016039">
    <property type="entry name" value="Thiolase-like"/>
</dbReference>
<evidence type="ECO:0000256" key="4">
    <source>
        <dbReference type="ARBA" id="ARBA00023194"/>
    </source>
</evidence>
<dbReference type="Pfam" id="PF16197">
    <property type="entry name" value="KAsynt_C_assoc"/>
    <property type="match status" value="1"/>
</dbReference>
<dbReference type="Proteomes" id="UP001602058">
    <property type="component" value="Unassembled WGS sequence"/>
</dbReference>
<evidence type="ECO:0000313" key="10">
    <source>
        <dbReference type="EMBL" id="MFF4523081.1"/>
    </source>
</evidence>
<sequence length="1160" mass="121163">MSTSVRPDPIAVIGMACRLPGAPHPDAFWDLLRESRDALTEAPPERFGGPDTAPRGGFLSDVAGFDAGFFGISPREAAAMDPQQRLMLELAWEALEDAYVVPDRLRGTHTGVFVGAMADDYAQLAHARGGAAVTPHTLPGLLRGLIANRISHVLGLGGPSLTVDTGQSSGLAAVHVACASLWREETDTALVGAVHLNLAPGSLLAAQRSGALSPDGRCHTFDVRANGYARGEGGVLVVLKPLTRALADGDRVHCVVLGSAMTTDGGPDPLTVPGRRAQEEVLRRACAAAGVAPDRVRYVELHGTGTRVGDPVEAAALGEVLGTGRDPADALRVGSAKTNVGHLEGAAGMVGLLKTALCLRHGQLVPSLHFGTANPAIPLIDLGLRVQTALTDWPHPDEPPLAGVSSFGMGGANCHVVLGAPPPEAVTGGVPVQAAPGAAQEGLVAQVGLSAQVGLVAQEGMADAPHAAPDTPSGGTRPRPHAPGPAPGMPHPGPTPVPWLLSARTASALRAQARALADHLRRRPATDPSAAARTLATGRAHHDHRAVLRVPAGRLPTDALDALAEGRPDPSVLRGRARAGAGLAVLFTGQGVHWPGAGRGLYAAFPAFARALDEVCEQFDPHLDRPLRDLLLHPADTDDLVQRTDHAQPALFALETALLRLLESWGLRPAVLAGHSVGELTAAHAAGVFSLRDAAALVATRGRLMHEAPGEGAMLAVQTTEEEARAALPAGAVDIAAVNAPGSVVVSGTVEAVEQVAAHWAARGRRTRRLRVGHAFHSPLMEPVLEEFRRVARTVAYRPPRLPVLSNVTGALATPEQLCSPDYWTRHVRATVRFADAVRALDAQGTGAYVELGPEPALTPQAARCLPPADPDGPPPPTLTATLRPGHDEPTALLTAVARLHVAGQDVDWSALLGPGPRADLPTYAFQRRRHWLPQQPADDAGIRAATTAADGTAPPPRRTGGPALPETGPSSEPDEPSDQPHWQRLLAGRTGRERYRLALELVRAEAAAVLEHPGPDAVDPRRSFRDAGFDSVTGVEYRDRLRELTGLPLPATLVFDRPTPAALTEHLLAELTPQPPEASSAALSALERLRAALSDAPLDPVTGDRLADGLRELLSTLAGDPDASGRPHAVPGDVTDLTEKIGTATDDEIFALLDHEFDA</sequence>
<evidence type="ECO:0000313" key="11">
    <source>
        <dbReference type="Proteomes" id="UP001602058"/>
    </source>
</evidence>
<dbReference type="InterPro" id="IPR009081">
    <property type="entry name" value="PP-bd_ACP"/>
</dbReference>
<evidence type="ECO:0000256" key="7">
    <source>
        <dbReference type="SAM" id="MobiDB-lite"/>
    </source>
</evidence>
<dbReference type="Pfam" id="PF00109">
    <property type="entry name" value="ketoacyl-synt"/>
    <property type="match status" value="1"/>
</dbReference>
<comment type="caution">
    <text evidence="10">The sequence shown here is derived from an EMBL/GenBank/DDBJ whole genome shotgun (WGS) entry which is preliminary data.</text>
</comment>
<dbReference type="InterPro" id="IPR016035">
    <property type="entry name" value="Acyl_Trfase/lysoPLipase"/>
</dbReference>
<evidence type="ECO:0000256" key="3">
    <source>
        <dbReference type="ARBA" id="ARBA00022679"/>
    </source>
</evidence>
<keyword evidence="6" id="KW-0012">Acyltransferase</keyword>
<evidence type="ECO:0000256" key="2">
    <source>
        <dbReference type="ARBA" id="ARBA00022553"/>
    </source>
</evidence>
<dbReference type="InterPro" id="IPR032821">
    <property type="entry name" value="PKS_assoc"/>
</dbReference>
<dbReference type="Pfam" id="PF00550">
    <property type="entry name" value="PP-binding"/>
    <property type="match status" value="1"/>
</dbReference>
<feature type="domain" description="Carrier" evidence="8">
    <location>
        <begin position="997"/>
        <end position="1072"/>
    </location>
</feature>
<dbReference type="InterPro" id="IPR020841">
    <property type="entry name" value="PKS_Beta-ketoAc_synthase_dom"/>
</dbReference>
<evidence type="ECO:0000256" key="6">
    <source>
        <dbReference type="ARBA" id="ARBA00023315"/>
    </source>
</evidence>
<dbReference type="Pfam" id="PF22621">
    <property type="entry name" value="CurL-like_PKS_C"/>
    <property type="match status" value="1"/>
</dbReference>
<dbReference type="SUPFAM" id="SSF55048">
    <property type="entry name" value="Probable ACP-binding domain of malonyl-CoA ACP transacylase"/>
    <property type="match status" value="1"/>
</dbReference>
<keyword evidence="1" id="KW-0596">Phosphopantetheine</keyword>
<name>A0ABW6UI29_9ACTN</name>
<dbReference type="PANTHER" id="PTHR43775:SF51">
    <property type="entry name" value="INACTIVE PHENOLPHTHIOCEROL SYNTHESIS POLYKETIDE SYNTHASE TYPE I PKS1-RELATED"/>
    <property type="match status" value="1"/>
</dbReference>
<dbReference type="Gene3D" id="1.10.1200.10">
    <property type="entry name" value="ACP-like"/>
    <property type="match status" value="1"/>
</dbReference>
<evidence type="ECO:0000256" key="1">
    <source>
        <dbReference type="ARBA" id="ARBA00022450"/>
    </source>
</evidence>
<dbReference type="InterPro" id="IPR014031">
    <property type="entry name" value="Ketoacyl_synth_C"/>
</dbReference>
<reference evidence="10 11" key="1">
    <citation type="submission" date="2024-10" db="EMBL/GenBank/DDBJ databases">
        <title>The Natural Products Discovery Center: Release of the First 8490 Sequenced Strains for Exploring Actinobacteria Biosynthetic Diversity.</title>
        <authorList>
            <person name="Kalkreuter E."/>
            <person name="Kautsar S.A."/>
            <person name="Yang D."/>
            <person name="Bader C.D."/>
            <person name="Teijaro C.N."/>
            <person name="Fluegel L."/>
            <person name="Davis C.M."/>
            <person name="Simpson J.R."/>
            <person name="Lauterbach L."/>
            <person name="Steele A.D."/>
            <person name="Gui C."/>
            <person name="Meng S."/>
            <person name="Li G."/>
            <person name="Viehrig K."/>
            <person name="Ye F."/>
            <person name="Su P."/>
            <person name="Kiefer A.F."/>
            <person name="Nichols A."/>
            <person name="Cepeda A.J."/>
            <person name="Yan W."/>
            <person name="Fan B."/>
            <person name="Jiang Y."/>
            <person name="Adhikari A."/>
            <person name="Zheng C.-J."/>
            <person name="Schuster L."/>
            <person name="Cowan T.M."/>
            <person name="Smanski M.J."/>
            <person name="Chevrette M.G."/>
            <person name="De Carvalho L.P.S."/>
            <person name="Shen B."/>
        </authorList>
    </citation>
    <scope>NUCLEOTIDE SEQUENCE [LARGE SCALE GENOMIC DNA]</scope>
    <source>
        <strain evidence="10 11">NPDC001390</strain>
    </source>
</reference>
<dbReference type="RefSeq" id="WP_387887186.1">
    <property type="nucleotide sequence ID" value="NZ_JBIAWJ010000007.1"/>
</dbReference>
<dbReference type="InterPro" id="IPR016036">
    <property type="entry name" value="Malonyl_transacylase_ACP-bd"/>
</dbReference>
<dbReference type="SUPFAM" id="SSF52151">
    <property type="entry name" value="FabD/lysophospholipase-like"/>
    <property type="match status" value="1"/>
</dbReference>
<dbReference type="SMART" id="SM00827">
    <property type="entry name" value="PKS_AT"/>
    <property type="match status" value="1"/>
</dbReference>
<dbReference type="EMBL" id="JBIAWJ010000007">
    <property type="protein sequence ID" value="MFF4523081.1"/>
    <property type="molecule type" value="Genomic_DNA"/>
</dbReference>
<keyword evidence="5" id="KW-0511">Multifunctional enzyme</keyword>
<keyword evidence="2" id="KW-0597">Phosphoprotein</keyword>
<proteinExistence type="predicted"/>
<feature type="region of interest" description="Disordered" evidence="7">
    <location>
        <begin position="948"/>
        <end position="982"/>
    </location>
</feature>
<dbReference type="InterPro" id="IPR036736">
    <property type="entry name" value="ACP-like_sf"/>
</dbReference>
<organism evidence="10 11">
    <name type="scientific">Streptomyces bluensis</name>
    <dbReference type="NCBI Taxonomy" id="33897"/>
    <lineage>
        <taxon>Bacteria</taxon>
        <taxon>Bacillati</taxon>
        <taxon>Actinomycetota</taxon>
        <taxon>Actinomycetes</taxon>
        <taxon>Kitasatosporales</taxon>
        <taxon>Streptomycetaceae</taxon>
        <taxon>Streptomyces</taxon>
    </lineage>
</organism>
<gene>
    <name evidence="10" type="ORF">ACFY1D_16910</name>
</gene>
<dbReference type="SMART" id="SM01294">
    <property type="entry name" value="PKS_PP_betabranch"/>
    <property type="match status" value="1"/>
</dbReference>
<evidence type="ECO:0000259" key="8">
    <source>
        <dbReference type="PROSITE" id="PS50075"/>
    </source>
</evidence>